<evidence type="ECO:0000313" key="1">
    <source>
        <dbReference type="EMBL" id="CAI2368718.1"/>
    </source>
</evidence>
<name>A0AAD1UK43_EUPCR</name>
<dbReference type="Proteomes" id="UP001295684">
    <property type="component" value="Unassembled WGS sequence"/>
</dbReference>
<proteinExistence type="predicted"/>
<protein>
    <submittedName>
        <fullName evidence="1">Uncharacterized protein</fullName>
    </submittedName>
</protein>
<evidence type="ECO:0000313" key="2">
    <source>
        <dbReference type="Proteomes" id="UP001295684"/>
    </source>
</evidence>
<dbReference type="AlphaFoldDB" id="A0AAD1UK43"/>
<dbReference type="EMBL" id="CAMPGE010009858">
    <property type="protein sequence ID" value="CAI2368718.1"/>
    <property type="molecule type" value="Genomic_DNA"/>
</dbReference>
<keyword evidence="2" id="KW-1185">Reference proteome</keyword>
<organism evidence="1 2">
    <name type="scientific">Euplotes crassus</name>
    <dbReference type="NCBI Taxonomy" id="5936"/>
    <lineage>
        <taxon>Eukaryota</taxon>
        <taxon>Sar</taxon>
        <taxon>Alveolata</taxon>
        <taxon>Ciliophora</taxon>
        <taxon>Intramacronucleata</taxon>
        <taxon>Spirotrichea</taxon>
        <taxon>Hypotrichia</taxon>
        <taxon>Euplotida</taxon>
        <taxon>Euplotidae</taxon>
        <taxon>Moneuplotes</taxon>
    </lineage>
</organism>
<gene>
    <name evidence="1" type="ORF">ECRASSUSDP1_LOCUS10014</name>
</gene>
<reference evidence="1" key="1">
    <citation type="submission" date="2023-07" db="EMBL/GenBank/DDBJ databases">
        <authorList>
            <consortium name="AG Swart"/>
            <person name="Singh M."/>
            <person name="Singh A."/>
            <person name="Seah K."/>
            <person name="Emmerich C."/>
        </authorList>
    </citation>
    <scope>NUCLEOTIDE SEQUENCE</scope>
    <source>
        <strain evidence="1">DP1</strain>
    </source>
</reference>
<accession>A0AAD1UK43</accession>
<sequence length="234" mass="26723">MKKCEKICNWLCGVVYANFRYPKTFVKPEVLTLFCGSVMCVKFLRKMSSIVIPEINSMTIGGIYTRDKYVGRIIEKCFPQKVHTLQLCSGTNLTPIRILFPQLMKLSINVKEIVNMSGFEINERQFKRILAAFRHIKSVSIKRSKFLIPNIPNLSLALNNTKIKKLNFDFCGKEDNSNWKENPQEFINLIKGISKSPQLTQSLNSLSAINSFSNPEQIRLILSTTSLSHINLSL</sequence>
<comment type="caution">
    <text evidence="1">The sequence shown here is derived from an EMBL/GenBank/DDBJ whole genome shotgun (WGS) entry which is preliminary data.</text>
</comment>